<dbReference type="InterPro" id="IPR024914">
    <property type="entry name" value="tRNA_acetyltr_TmcA"/>
</dbReference>
<organism evidence="11 12">
    <name type="scientific">Thiomicrorhabdus heinhorstiae</name>
    <dbReference type="NCBI Taxonomy" id="2748010"/>
    <lineage>
        <taxon>Bacteria</taxon>
        <taxon>Pseudomonadati</taxon>
        <taxon>Pseudomonadota</taxon>
        <taxon>Gammaproteobacteria</taxon>
        <taxon>Thiotrichales</taxon>
        <taxon>Piscirickettsiaceae</taxon>
        <taxon>Thiomicrorhabdus</taxon>
    </lineage>
</organism>
<dbReference type="Gene3D" id="3.40.50.11040">
    <property type="match status" value="1"/>
</dbReference>
<name>A0ABS0BYT5_9GAMM</name>
<dbReference type="Gene3D" id="3.40.630.30">
    <property type="match status" value="1"/>
</dbReference>
<feature type="binding site" evidence="9">
    <location>
        <begin position="505"/>
        <end position="507"/>
    </location>
    <ligand>
        <name>acetyl-CoA</name>
        <dbReference type="ChEBI" id="CHEBI:57288"/>
    </ligand>
</feature>
<dbReference type="SUPFAM" id="SSF55729">
    <property type="entry name" value="Acyl-CoA N-acyltransferases (Nat)"/>
    <property type="match status" value="1"/>
</dbReference>
<accession>A0ABS0BYT5</accession>
<keyword evidence="7 9" id="KW-0694">RNA-binding</keyword>
<dbReference type="PANTHER" id="PTHR10925">
    <property type="entry name" value="N-ACETYLTRANSFERASE 10"/>
    <property type="match status" value="1"/>
</dbReference>
<dbReference type="Pfam" id="PF05127">
    <property type="entry name" value="NAT10_TcmA_helicase"/>
    <property type="match status" value="1"/>
</dbReference>
<evidence type="ECO:0000313" key="11">
    <source>
        <dbReference type="EMBL" id="MBF6058963.1"/>
    </source>
</evidence>
<keyword evidence="3 9" id="KW-0808">Transferase</keyword>
<dbReference type="InterPro" id="IPR007807">
    <property type="entry name" value="TcmA/NAT10_helicase"/>
</dbReference>
<dbReference type="PROSITE" id="PS51186">
    <property type="entry name" value="GNAT"/>
    <property type="match status" value="1"/>
</dbReference>
<keyword evidence="4 9" id="KW-0819">tRNA processing</keyword>
<dbReference type="InterPro" id="IPR038321">
    <property type="entry name" value="TmcA_C_sf"/>
</dbReference>
<dbReference type="Gene3D" id="1.20.120.890">
    <property type="entry name" value="tRNA(Met) cytidine acetyltransferase, tail domain"/>
    <property type="match status" value="1"/>
</dbReference>
<evidence type="ECO:0000256" key="3">
    <source>
        <dbReference type="ARBA" id="ARBA00022679"/>
    </source>
</evidence>
<keyword evidence="5 9" id="KW-0547">Nucleotide-binding</keyword>
<dbReference type="InterPro" id="IPR000182">
    <property type="entry name" value="GNAT_dom"/>
</dbReference>
<evidence type="ECO:0000256" key="1">
    <source>
        <dbReference type="ARBA" id="ARBA00022490"/>
    </source>
</evidence>
<evidence type="ECO:0000256" key="5">
    <source>
        <dbReference type="ARBA" id="ARBA00022741"/>
    </source>
</evidence>
<feature type="binding site" evidence="9">
    <location>
        <position position="193"/>
    </location>
    <ligand>
        <name>ATP</name>
        <dbReference type="ChEBI" id="CHEBI:30616"/>
    </ligand>
</feature>
<keyword evidence="12" id="KW-1185">Reference proteome</keyword>
<dbReference type="Pfam" id="PF13718">
    <property type="entry name" value="GNAT_acetyltr_2"/>
    <property type="match status" value="1"/>
</dbReference>
<comment type="function">
    <text evidence="9">Catalyzes the formation of N(4)-acetylcytidine (ac(4)C) at the wobble position of tRNA(Met), by using acetyl-CoA as an acetyl donor and ATP (or GTP).</text>
</comment>
<dbReference type="Proteomes" id="UP001193680">
    <property type="component" value="Unassembled WGS sequence"/>
</dbReference>
<evidence type="ECO:0000313" key="12">
    <source>
        <dbReference type="Proteomes" id="UP001193680"/>
    </source>
</evidence>
<comment type="caution">
    <text evidence="11">The sequence shown here is derived from an EMBL/GenBank/DDBJ whole genome shotgun (WGS) entry which is preliminary data.</text>
</comment>
<dbReference type="InterPro" id="IPR003593">
    <property type="entry name" value="AAA+_ATPase"/>
</dbReference>
<feature type="domain" description="N-acetyltransferase" evidence="10">
    <location>
        <begin position="400"/>
        <end position="580"/>
    </location>
</feature>
<dbReference type="HAMAP" id="MF_01886">
    <property type="entry name" value="tRNA_acetyltr_TmcA"/>
    <property type="match status" value="1"/>
</dbReference>
<sequence>MHPLRRPLHSAGHRRLLILSGDDGWQLEQLKSLWDPDERVLYLGETERSLTEIGTVPEIVDGKQLMHYLGQECDGILIDLNNGLSANTLGICGGMIRAGGLLILLTPPQALWKALPNQDNRRFLNTPFRADEIRGYFYPFLIGRFEELVLEGSIFWIHQEICQSLQTLELPLPTDSPLKPLVVQEKITPTAEQIEAMQAVHSVAFGHRKRPLLIHADRGRGKSALLGLAAIDCLLQGKSRIEITAARFDQVAASFHLAETQLQQSELSYEKSRFALNFQHQGQNKVLRFIAPDELLKTPSGADLLMVDEAAHLPTPLLSRLLQQHHRMVFATTLHGYEGSGRGFELRFAKILDRLTPHWKRFQLQQPLRWNVGDPLEATINHLLLLKTDLDSKIEFDSTAKIVRFDAPQLIERTDLLQSLFTLLVGAHYQTSPNDLQQLLDAPNLQILCALNHDDKVVGVCLAVEEGGLPTGQSHIHGHLIPRLLEKNYADQDFLQLKTWRIMRIAVHPDLQRLSIGKSLIERLTKDAESVGVDYLSSSFGVTPDLLPFWFNQGFRTAHLGVKRDKASATHALAVARALTVKAAQQLERIGTAFQRQLPHLLMEGVFHETDNQLLWSILADQNQQPELETDQYASVLQAYIGGNRPYEAISGILWQWSLQQAVGLLQQSRMDQLDVLMDKVLKKRSWQTVSQTHQLAGRRGVEETLKALLKQML</sequence>
<dbReference type="Pfam" id="PF08351">
    <property type="entry name" value="TmcA_N"/>
    <property type="match status" value="1"/>
</dbReference>
<comment type="catalytic activity">
    <reaction evidence="9">
        <text>cytidine(34) in elongator tRNA(Met) + acetyl-CoA + ATP + H2O = N(4)-acetylcytidine(34) in elongator tRNA(Met) + ADP + phosphate + CoA + H(+)</text>
        <dbReference type="Rhea" id="RHEA:43788"/>
        <dbReference type="Rhea" id="RHEA-COMP:10693"/>
        <dbReference type="Rhea" id="RHEA-COMP:10694"/>
        <dbReference type="ChEBI" id="CHEBI:15377"/>
        <dbReference type="ChEBI" id="CHEBI:15378"/>
        <dbReference type="ChEBI" id="CHEBI:30616"/>
        <dbReference type="ChEBI" id="CHEBI:43474"/>
        <dbReference type="ChEBI" id="CHEBI:57287"/>
        <dbReference type="ChEBI" id="CHEBI:57288"/>
        <dbReference type="ChEBI" id="CHEBI:74900"/>
        <dbReference type="ChEBI" id="CHEBI:82748"/>
        <dbReference type="ChEBI" id="CHEBI:456216"/>
        <dbReference type="EC" id="2.3.1.193"/>
    </reaction>
</comment>
<feature type="binding site" evidence="9">
    <location>
        <position position="369"/>
    </location>
    <ligand>
        <name>ATP</name>
        <dbReference type="ChEBI" id="CHEBI:30616"/>
    </ligand>
</feature>
<keyword evidence="8 9" id="KW-0012">Acyltransferase</keyword>
<dbReference type="SUPFAM" id="SSF52540">
    <property type="entry name" value="P-loop containing nucleoside triphosphate hydrolases"/>
    <property type="match status" value="1"/>
</dbReference>
<evidence type="ECO:0000256" key="2">
    <source>
        <dbReference type="ARBA" id="ARBA00022555"/>
    </source>
</evidence>
<dbReference type="EC" id="2.3.1.193" evidence="9"/>
<comment type="similarity">
    <text evidence="9">Belongs to the TmcA family.</text>
</comment>
<comment type="caution">
    <text evidence="9">Lacks conserved residue(s) required for the propagation of feature annotation.</text>
</comment>
<dbReference type="PANTHER" id="PTHR10925:SF5">
    <property type="entry name" value="RNA CYTIDINE ACETYLTRANSFERASE"/>
    <property type="match status" value="1"/>
</dbReference>
<evidence type="ECO:0000259" key="10">
    <source>
        <dbReference type="PROSITE" id="PS51186"/>
    </source>
</evidence>
<dbReference type="Gene3D" id="3.40.50.300">
    <property type="entry name" value="P-loop containing nucleotide triphosphate hydrolases"/>
    <property type="match status" value="1"/>
</dbReference>
<dbReference type="CDD" id="cd04301">
    <property type="entry name" value="NAT_SF"/>
    <property type="match status" value="1"/>
</dbReference>
<dbReference type="InterPro" id="IPR027417">
    <property type="entry name" value="P-loop_NTPase"/>
</dbReference>
<keyword evidence="2 9" id="KW-0820">tRNA-binding</keyword>
<evidence type="ECO:0000256" key="9">
    <source>
        <dbReference type="HAMAP-Rule" id="MF_01886"/>
    </source>
</evidence>
<evidence type="ECO:0000256" key="7">
    <source>
        <dbReference type="ARBA" id="ARBA00022884"/>
    </source>
</evidence>
<dbReference type="EMBL" id="JACBGI020000034">
    <property type="protein sequence ID" value="MBF6058963.1"/>
    <property type="molecule type" value="Genomic_DNA"/>
</dbReference>
<dbReference type="RefSeq" id="WP_185979108.1">
    <property type="nucleotide sequence ID" value="NZ_JACBGI020000034.1"/>
</dbReference>
<dbReference type="InterPro" id="IPR016181">
    <property type="entry name" value="Acyl_CoA_acyltransferase"/>
</dbReference>
<reference evidence="11 12" key="1">
    <citation type="submission" date="2020-11" db="EMBL/GenBank/DDBJ databases">
        <title>Sulfur oxidizing isolate from Hospital Hole Sinkhole.</title>
        <authorList>
            <person name="Scott K.M."/>
        </authorList>
    </citation>
    <scope>NUCLEOTIDE SEQUENCE [LARGE SCALE GENOMIC DNA]</scope>
    <source>
        <strain evidence="11 12">HH1</strain>
    </source>
</reference>
<evidence type="ECO:0000256" key="6">
    <source>
        <dbReference type="ARBA" id="ARBA00022840"/>
    </source>
</evidence>
<evidence type="ECO:0000256" key="4">
    <source>
        <dbReference type="ARBA" id="ARBA00022694"/>
    </source>
</evidence>
<comment type="subcellular location">
    <subcellularLocation>
        <location evidence="9">Cytoplasm</location>
    </subcellularLocation>
</comment>
<keyword evidence="1 9" id="KW-0963">Cytoplasm</keyword>
<proteinExistence type="inferred from homology"/>
<gene>
    <name evidence="9" type="primary">tmcA</name>
    <name evidence="11" type="ORF">H8792_011465</name>
</gene>
<dbReference type="InterPro" id="IPR013562">
    <property type="entry name" value="TmcA/NAT10_N"/>
</dbReference>
<keyword evidence="6 9" id="KW-0067">ATP-binding</keyword>
<dbReference type="InterPro" id="IPR032672">
    <property type="entry name" value="TmcA/NAT10/Kre33"/>
</dbReference>
<protein>
    <recommendedName>
        <fullName evidence="9">tRNA(Met) cytidine acetyltransferase TmcA</fullName>
        <ecNumber evidence="9">2.3.1.193</ecNumber>
    </recommendedName>
</protein>
<evidence type="ECO:0000256" key="8">
    <source>
        <dbReference type="ARBA" id="ARBA00023315"/>
    </source>
</evidence>
<dbReference type="SMART" id="SM00382">
    <property type="entry name" value="AAA"/>
    <property type="match status" value="1"/>
</dbReference>